<dbReference type="InterPro" id="IPR020845">
    <property type="entry name" value="AMP-binding_CS"/>
</dbReference>
<evidence type="ECO:0000313" key="5">
    <source>
        <dbReference type="EMBL" id="ORY32192.1"/>
    </source>
</evidence>
<dbReference type="PANTHER" id="PTHR43272">
    <property type="entry name" value="LONG-CHAIN-FATTY-ACID--COA LIGASE"/>
    <property type="match status" value="1"/>
</dbReference>
<gene>
    <name evidence="5" type="ORF">BCR39DRAFT_524520</name>
</gene>
<dbReference type="AlphaFoldDB" id="A0A1Y2BBI1"/>
<evidence type="ECO:0000256" key="1">
    <source>
        <dbReference type="ARBA" id="ARBA00022741"/>
    </source>
</evidence>
<dbReference type="GO" id="GO:0016020">
    <property type="term" value="C:membrane"/>
    <property type="evidence" value="ECO:0007669"/>
    <property type="project" value="TreeGrafter"/>
</dbReference>
<proteinExistence type="predicted"/>
<accession>A0A1Y2BBI1</accession>
<dbReference type="PROSITE" id="PS00455">
    <property type="entry name" value="AMP_BINDING"/>
    <property type="match status" value="1"/>
</dbReference>
<dbReference type="EMBL" id="MCFC01000011">
    <property type="protein sequence ID" value="ORY32192.1"/>
    <property type="molecule type" value="Genomic_DNA"/>
</dbReference>
<dbReference type="InParanoid" id="A0A1Y2BBI1"/>
<dbReference type="Gene3D" id="3.40.50.12780">
    <property type="entry name" value="N-terminal domain of ligase-like"/>
    <property type="match status" value="1"/>
</dbReference>
<sequence>MPLAPYPDDLNINAQSVELPQSKQDGFSGVWTSGTWSSARLIAPEEPRTLFELFEQSVARHPNQAMFLRRPIVTQDGDDKPTFGTTLVPTSYQVIQQRRTNLGSALLALERAGRLGSQSVHASPPEITHPHVPHFGRSNRVKNGARRGWGVGLWSQNREEWQVVDLAAHAYGLVTASLYETLGPDVARYIINHCPLSIVFAASNHLTDLLKLAPVCPTLRVIVSMDPLPKPERDVLTAWATSVNVELLFMDELEAWGTEDGIKCDPGPVRGVAGEEELDRDRILTISYTSGTTGDPKGVVLTNKNLTTAIVSNALGSSFDAQTEEWRFLSYLPLSHIYERFLQLLVMYGDGTIALTTGDTTRLLEDAQIIKPHLMAGVPRVYNRIHAAVKAQMNAGGLKGALLNRAVNTKLAKWRETGEVKHTLYDALVFRKIRNLLGGQIRYISSGAAPLAPDVHEMLKVCFSCDVVQGYGMTETIGTCTKGIPWDVRAVGTCGQIQPCNQIKLADVSEMGYTSNDLPNPRGEVLLKGYNIFPGYLHDPENTAKTIDSDGWMHTGDIGEIDREGRLKIVDRIKNVVKLSQGEYVALEKLEGMYALDPIFATLLVHGDSTRSHLVGLGVLDPEQAASLATSVLGKNFTPNDFAALEEAIKDKRMHKAVINRLGKIAKKHGLNGFEMIKGVHLTLSPFPDDILTPTFKVKRNVAAKKFKEEIDASYERSEAEQDTAKAAKL</sequence>
<dbReference type="STRING" id="71784.A0A1Y2BBI1"/>
<evidence type="ECO:0000256" key="2">
    <source>
        <dbReference type="ARBA" id="ARBA00022840"/>
    </source>
</evidence>
<dbReference type="GO" id="GO:0005783">
    <property type="term" value="C:endoplasmic reticulum"/>
    <property type="evidence" value="ECO:0007669"/>
    <property type="project" value="TreeGrafter"/>
</dbReference>
<dbReference type="SUPFAM" id="SSF56801">
    <property type="entry name" value="Acetyl-CoA synthetase-like"/>
    <property type="match status" value="1"/>
</dbReference>
<protein>
    <recommendedName>
        <fullName evidence="4">AMP-dependent synthetase/ligase domain-containing protein</fullName>
    </recommendedName>
</protein>
<feature type="region of interest" description="Disordered" evidence="3">
    <location>
        <begin position="119"/>
        <end position="139"/>
    </location>
</feature>
<evidence type="ECO:0000256" key="3">
    <source>
        <dbReference type="SAM" id="MobiDB-lite"/>
    </source>
</evidence>
<dbReference type="Pfam" id="PF00501">
    <property type="entry name" value="AMP-binding"/>
    <property type="match status" value="1"/>
</dbReference>
<keyword evidence="6" id="KW-1185">Reference proteome</keyword>
<dbReference type="InterPro" id="IPR000873">
    <property type="entry name" value="AMP-dep_synth/lig_dom"/>
</dbReference>
<name>A0A1Y2BBI1_9TREE</name>
<dbReference type="PANTHER" id="PTHR43272:SF33">
    <property type="entry name" value="AMP-BINDING DOMAIN-CONTAINING PROTEIN-RELATED"/>
    <property type="match status" value="1"/>
</dbReference>
<comment type="caution">
    <text evidence="5">The sequence shown here is derived from an EMBL/GenBank/DDBJ whole genome shotgun (WGS) entry which is preliminary data.</text>
</comment>
<dbReference type="GO" id="GO:0004467">
    <property type="term" value="F:long-chain fatty acid-CoA ligase activity"/>
    <property type="evidence" value="ECO:0007669"/>
    <property type="project" value="TreeGrafter"/>
</dbReference>
<keyword evidence="1" id="KW-0547">Nucleotide-binding</keyword>
<evidence type="ECO:0000259" key="4">
    <source>
        <dbReference type="Pfam" id="PF00501"/>
    </source>
</evidence>
<dbReference type="Proteomes" id="UP000193986">
    <property type="component" value="Unassembled WGS sequence"/>
</dbReference>
<keyword evidence="2" id="KW-0067">ATP-binding</keyword>
<dbReference type="InterPro" id="IPR042099">
    <property type="entry name" value="ANL_N_sf"/>
</dbReference>
<evidence type="ECO:0000313" key="6">
    <source>
        <dbReference type="Proteomes" id="UP000193986"/>
    </source>
</evidence>
<dbReference type="OrthoDB" id="1700726at2759"/>
<dbReference type="GO" id="GO:0005524">
    <property type="term" value="F:ATP binding"/>
    <property type="evidence" value="ECO:0007669"/>
    <property type="project" value="UniProtKB-KW"/>
</dbReference>
<feature type="domain" description="AMP-dependent synthetase/ligase" evidence="4">
    <location>
        <begin position="142"/>
        <end position="537"/>
    </location>
</feature>
<organism evidence="5 6">
    <name type="scientific">Naematelia encephala</name>
    <dbReference type="NCBI Taxonomy" id="71784"/>
    <lineage>
        <taxon>Eukaryota</taxon>
        <taxon>Fungi</taxon>
        <taxon>Dikarya</taxon>
        <taxon>Basidiomycota</taxon>
        <taxon>Agaricomycotina</taxon>
        <taxon>Tremellomycetes</taxon>
        <taxon>Tremellales</taxon>
        <taxon>Naemateliaceae</taxon>
        <taxon>Naematelia</taxon>
    </lineage>
</organism>
<reference evidence="5 6" key="1">
    <citation type="submission" date="2016-07" db="EMBL/GenBank/DDBJ databases">
        <title>Pervasive Adenine N6-methylation of Active Genes in Fungi.</title>
        <authorList>
            <consortium name="DOE Joint Genome Institute"/>
            <person name="Mondo S.J."/>
            <person name="Dannebaum R.O."/>
            <person name="Kuo R.C."/>
            <person name="Labutti K."/>
            <person name="Haridas S."/>
            <person name="Kuo A."/>
            <person name="Salamov A."/>
            <person name="Ahrendt S.R."/>
            <person name="Lipzen A."/>
            <person name="Sullivan W."/>
            <person name="Andreopoulos W.B."/>
            <person name="Clum A."/>
            <person name="Lindquist E."/>
            <person name="Daum C."/>
            <person name="Ramamoorthy G.K."/>
            <person name="Gryganskyi A."/>
            <person name="Culley D."/>
            <person name="Magnuson J.K."/>
            <person name="James T.Y."/>
            <person name="O'Malley M.A."/>
            <person name="Stajich J.E."/>
            <person name="Spatafora J.W."/>
            <person name="Visel A."/>
            <person name="Grigoriev I.V."/>
        </authorList>
    </citation>
    <scope>NUCLEOTIDE SEQUENCE [LARGE SCALE GENOMIC DNA]</scope>
    <source>
        <strain evidence="5 6">68-887.2</strain>
    </source>
</reference>